<feature type="transmembrane region" description="Helical" evidence="1">
    <location>
        <begin position="429"/>
        <end position="448"/>
    </location>
</feature>
<feature type="transmembrane region" description="Helical" evidence="1">
    <location>
        <begin position="457"/>
        <end position="474"/>
    </location>
</feature>
<feature type="transmembrane region" description="Helical" evidence="1">
    <location>
        <begin position="156"/>
        <end position="176"/>
    </location>
</feature>
<keyword evidence="1" id="KW-0472">Membrane</keyword>
<dbReference type="InterPro" id="IPR021200">
    <property type="entry name" value="CHIM_prot"/>
</dbReference>
<feature type="transmembrane region" description="Helical" evidence="1">
    <location>
        <begin position="257"/>
        <end position="274"/>
    </location>
</feature>
<evidence type="ECO:0000256" key="1">
    <source>
        <dbReference type="SAM" id="Phobius"/>
    </source>
</evidence>
<keyword evidence="1" id="KW-1133">Transmembrane helix</keyword>
<organism evidence="2 3">
    <name type="scientific">Companilactobacillus nantensis DSM 16982</name>
    <dbReference type="NCBI Taxonomy" id="1423774"/>
    <lineage>
        <taxon>Bacteria</taxon>
        <taxon>Bacillati</taxon>
        <taxon>Bacillota</taxon>
        <taxon>Bacilli</taxon>
        <taxon>Lactobacillales</taxon>
        <taxon>Lactobacillaceae</taxon>
        <taxon>Companilactobacillus</taxon>
    </lineage>
</organism>
<dbReference type="NCBIfam" id="TIGR03766">
    <property type="entry name" value="TIGR03766 family XrtG-associated glycosyltransferase"/>
    <property type="match status" value="1"/>
</dbReference>
<keyword evidence="1" id="KW-0812">Transmembrane</keyword>
<feature type="transmembrane region" description="Helical" evidence="1">
    <location>
        <begin position="188"/>
        <end position="204"/>
    </location>
</feature>
<name>A0A0R1WRW1_9LACO</name>
<dbReference type="Proteomes" id="UP000051302">
    <property type="component" value="Unassembled WGS sequence"/>
</dbReference>
<feature type="transmembrane region" description="Helical" evidence="1">
    <location>
        <begin position="480"/>
        <end position="497"/>
    </location>
</feature>
<reference evidence="2 3" key="1">
    <citation type="journal article" date="2015" name="Genome Announc.">
        <title>Expanding the biotechnology potential of lactobacilli through comparative genomics of 213 strains and associated genera.</title>
        <authorList>
            <person name="Sun Z."/>
            <person name="Harris H.M."/>
            <person name="McCann A."/>
            <person name="Guo C."/>
            <person name="Argimon S."/>
            <person name="Zhang W."/>
            <person name="Yang X."/>
            <person name="Jeffery I.B."/>
            <person name="Cooney J.C."/>
            <person name="Kagawa T.F."/>
            <person name="Liu W."/>
            <person name="Song Y."/>
            <person name="Salvetti E."/>
            <person name="Wrobel A."/>
            <person name="Rasinkangas P."/>
            <person name="Parkhill J."/>
            <person name="Rea M.C."/>
            <person name="O'Sullivan O."/>
            <person name="Ritari J."/>
            <person name="Douillard F.P."/>
            <person name="Paul Ross R."/>
            <person name="Yang R."/>
            <person name="Briner A.E."/>
            <person name="Felis G.E."/>
            <person name="de Vos W.M."/>
            <person name="Barrangou R."/>
            <person name="Klaenhammer T.R."/>
            <person name="Caufield P.W."/>
            <person name="Cui Y."/>
            <person name="Zhang H."/>
            <person name="O'Toole P.W."/>
        </authorList>
    </citation>
    <scope>NUCLEOTIDE SEQUENCE [LARGE SCALE GENOMIC DNA]</scope>
    <source>
        <strain evidence="2 3">DSM 16982</strain>
    </source>
</reference>
<dbReference type="STRING" id="1423774.FD31_GL002363"/>
<gene>
    <name evidence="2" type="ORF">FD31_GL002363</name>
</gene>
<evidence type="ECO:0000313" key="2">
    <source>
        <dbReference type="EMBL" id="KRM17843.1"/>
    </source>
</evidence>
<feature type="transmembrane region" description="Helical" evidence="1">
    <location>
        <begin position="233"/>
        <end position="251"/>
    </location>
</feature>
<proteinExistence type="predicted"/>
<feature type="transmembrane region" description="Helical" evidence="1">
    <location>
        <begin position="286"/>
        <end position="307"/>
    </location>
</feature>
<dbReference type="RefSeq" id="WP_057891469.1">
    <property type="nucleotide sequence ID" value="NZ_AZFV01000006.1"/>
</dbReference>
<keyword evidence="3" id="KW-1185">Reference proteome</keyword>
<protein>
    <submittedName>
        <fullName evidence="2">Integral membrane protein</fullName>
    </submittedName>
</protein>
<dbReference type="PATRIC" id="fig|1423774.3.peg.2454"/>
<feature type="transmembrane region" description="Helical" evidence="1">
    <location>
        <begin position="12"/>
        <end position="29"/>
    </location>
</feature>
<dbReference type="EMBL" id="AZFV01000006">
    <property type="protein sequence ID" value="KRM17843.1"/>
    <property type="molecule type" value="Genomic_DNA"/>
</dbReference>
<sequence length="515" mass="59585">MKEKFFRFGSKLVKYLFYFLFLLTFYFAITSPNLILGDNSITGAGTTFYTTMFIILTVILLVTFYTYNSWSDLLKFWFVDRQWITASITLGLAVVVQIIFVWNMHPAIGFDPGALHNALYNTTDPETRGYYSLNPNNMPIMLLMHQLALFFHSKSWLLFDFITVFLVDLSALFNILCIEIINHKKIPLAMYIHALWLMLFPMIIVPYTDAWVLPLVSLYTLLYVLLRYGKFAWGWKIPIALLCGVSIVLAYFMKPSAIVGVIAIILIEFLYLFKGKFSKEKLVNEFIFLLIVIIGMVPTYSITNYAIDHQKYIVVNTSRAIPPIHFMSMGASGDGGYNAKDALMMAKLPNKQAQVDYSKKMLIKRLKKMGFVGYIKFLFKKHANNTTDGTFAWIKEGHFIRGNTKPSHKGFAGKMRNFFYLYGTNLGDFRYIAQVWWVFLLATIAFNWKDNRKLIQMLRLTIIGGFIFLLLFEGGRSRYLIQYLPAFLILATLSWSNSWKWIKGMFSWVDSSEKS</sequence>
<feature type="transmembrane region" description="Helical" evidence="1">
    <location>
        <begin position="82"/>
        <end position="102"/>
    </location>
</feature>
<comment type="caution">
    <text evidence="2">The sequence shown here is derived from an EMBL/GenBank/DDBJ whole genome shotgun (WGS) entry which is preliminary data.</text>
</comment>
<feature type="transmembrane region" description="Helical" evidence="1">
    <location>
        <begin position="49"/>
        <end position="70"/>
    </location>
</feature>
<dbReference type="AlphaFoldDB" id="A0A0R1WRW1"/>
<accession>A0A0R1WRW1</accession>
<evidence type="ECO:0000313" key="3">
    <source>
        <dbReference type="Proteomes" id="UP000051302"/>
    </source>
</evidence>